<evidence type="ECO:0000256" key="4">
    <source>
        <dbReference type="ARBA" id="ARBA00022946"/>
    </source>
</evidence>
<dbReference type="GO" id="GO:1990904">
    <property type="term" value="C:ribonucleoprotein complex"/>
    <property type="evidence" value="ECO:0007669"/>
    <property type="project" value="UniProtKB-KW"/>
</dbReference>
<dbReference type="Pfam" id="PF01985">
    <property type="entry name" value="CRS1_YhbY"/>
    <property type="match status" value="2"/>
</dbReference>
<gene>
    <name evidence="10" type="ORF">RIF29_40281</name>
</gene>
<evidence type="ECO:0000313" key="10">
    <source>
        <dbReference type="EMBL" id="KAK7245435.1"/>
    </source>
</evidence>
<feature type="compositionally biased region" description="Polar residues" evidence="8">
    <location>
        <begin position="92"/>
        <end position="102"/>
    </location>
</feature>
<keyword evidence="3 7" id="KW-0694">RNA-binding</keyword>
<evidence type="ECO:0000256" key="7">
    <source>
        <dbReference type="PROSITE-ProRule" id="PRU00626"/>
    </source>
</evidence>
<evidence type="ECO:0000256" key="3">
    <source>
        <dbReference type="ARBA" id="ARBA00022884"/>
    </source>
</evidence>
<keyword evidence="11" id="KW-1185">Reference proteome</keyword>
<dbReference type="InterPro" id="IPR044599">
    <property type="entry name" value="CAF1P_plant"/>
</dbReference>
<dbReference type="PANTHER" id="PTHR46247:SF1">
    <property type="entry name" value="CRS2-ASSOCIATED FACTOR 1, CHLOROPLASTIC"/>
    <property type="match status" value="1"/>
</dbReference>
<keyword evidence="2" id="KW-0677">Repeat</keyword>
<evidence type="ECO:0000256" key="2">
    <source>
        <dbReference type="ARBA" id="ARBA00022737"/>
    </source>
</evidence>
<evidence type="ECO:0000256" key="8">
    <source>
        <dbReference type="SAM" id="MobiDB-lite"/>
    </source>
</evidence>
<keyword evidence="1" id="KW-0507">mRNA processing</keyword>
<evidence type="ECO:0000256" key="6">
    <source>
        <dbReference type="ARBA" id="ARBA00023274"/>
    </source>
</evidence>
<evidence type="ECO:0000259" key="9">
    <source>
        <dbReference type="PROSITE" id="PS51295"/>
    </source>
</evidence>
<dbReference type="GO" id="GO:0000373">
    <property type="term" value="P:Group II intron splicing"/>
    <property type="evidence" value="ECO:0007669"/>
    <property type="project" value="InterPro"/>
</dbReference>
<dbReference type="PANTHER" id="PTHR46247">
    <property type="entry name" value="CRS2-ASSOCIATED FACTOR 1, CHLOROPLASTIC"/>
    <property type="match status" value="1"/>
</dbReference>
<evidence type="ECO:0000256" key="5">
    <source>
        <dbReference type="ARBA" id="ARBA00023187"/>
    </source>
</evidence>
<feature type="compositionally biased region" description="Polar residues" evidence="8">
    <location>
        <begin position="460"/>
        <end position="475"/>
    </location>
</feature>
<sequence>MALTLKLPIKFPFFSPPTDPNPIDDPTQTRPFTEVRFSRWGNANAAKFEQRRRAQEEIEADIRRTRRFTAIENITSTANSPSSSGATAVVTFKSTGTPSAPSRPSIPGKKSKYSKPPPPPKEASDSNSSVDVFEIPDKRFRLPPPVVKIGEDGVSYFIDGAPFEFKYSYTETPPVKPIRARVPPYVPFGPQTMRRPWTGRIPKEDRPFVVPPPPGMYMDTPAPMSREEVLGEPLTEEELNGLIEATMKTSRVLYIGRDGFTHNMLENVHSLWKWKKVCKIKCKGVCTVDMDNVCQQLEERTGGKIIYRKGGTVHLFRGRNYKYRTRPRFPLMLWKPVPPVYPRLIRRVPKGLTLKKATEMRRKGRNLIPICKLGKNGVYHDLVANVREAFGECELVRINCQGLKESDYRRIGAKLRDVVPCVLVSFDDEHILMWRGQNWRSSSPNLRDDCEKSNKIVADSENSTQEFSAPCSQKTSADHVNNESHDISISSSSGYVSLRKVEVAYPIENSNPPVSQVSDAASLPMRTCEVETLADVTGSSGEPQPCGSTSPSVIMIGTNDNSVNGIVDPHSDKLRLGSGSANADRPSRSAASCTEGVLLLLEQAVEKGRALVLDDESLDDDHIYKTTLTFAKSAPSGPAFKVPRRVWVRRSGDKQEDSTLESKEITTVSISMEGKKGNSSKIERKENCDKLCLNVVPQRTVDLLARLL</sequence>
<feature type="region of interest" description="Disordered" evidence="8">
    <location>
        <begin position="196"/>
        <end position="215"/>
    </location>
</feature>
<feature type="domain" description="CRM" evidence="9">
    <location>
        <begin position="350"/>
        <end position="446"/>
    </location>
</feature>
<organism evidence="10 11">
    <name type="scientific">Crotalaria pallida</name>
    <name type="common">Smooth rattlebox</name>
    <name type="synonym">Crotalaria striata</name>
    <dbReference type="NCBI Taxonomy" id="3830"/>
    <lineage>
        <taxon>Eukaryota</taxon>
        <taxon>Viridiplantae</taxon>
        <taxon>Streptophyta</taxon>
        <taxon>Embryophyta</taxon>
        <taxon>Tracheophyta</taxon>
        <taxon>Spermatophyta</taxon>
        <taxon>Magnoliopsida</taxon>
        <taxon>eudicotyledons</taxon>
        <taxon>Gunneridae</taxon>
        <taxon>Pentapetalae</taxon>
        <taxon>rosids</taxon>
        <taxon>fabids</taxon>
        <taxon>Fabales</taxon>
        <taxon>Fabaceae</taxon>
        <taxon>Papilionoideae</taxon>
        <taxon>50 kb inversion clade</taxon>
        <taxon>genistoids sensu lato</taxon>
        <taxon>core genistoids</taxon>
        <taxon>Crotalarieae</taxon>
        <taxon>Crotalaria</taxon>
    </lineage>
</organism>
<keyword evidence="4" id="KW-0809">Transit peptide</keyword>
<keyword evidence="6" id="KW-0687">Ribonucleoprotein</keyword>
<dbReference type="Gene3D" id="3.30.110.60">
    <property type="entry name" value="YhbY-like"/>
    <property type="match status" value="2"/>
</dbReference>
<evidence type="ECO:0000256" key="1">
    <source>
        <dbReference type="ARBA" id="ARBA00022664"/>
    </source>
</evidence>
<dbReference type="Proteomes" id="UP001372338">
    <property type="component" value="Unassembled WGS sequence"/>
</dbReference>
<feature type="region of interest" description="Disordered" evidence="8">
    <location>
        <begin position="460"/>
        <end position="482"/>
    </location>
</feature>
<name>A0AAN9E3E2_CROPI</name>
<dbReference type="GO" id="GO:0006397">
    <property type="term" value="P:mRNA processing"/>
    <property type="evidence" value="ECO:0007669"/>
    <property type="project" value="UniProtKB-KW"/>
</dbReference>
<protein>
    <recommendedName>
        <fullName evidence="9">CRM domain-containing protein</fullName>
    </recommendedName>
</protein>
<dbReference type="InterPro" id="IPR001890">
    <property type="entry name" value="RNA-binding_CRM"/>
</dbReference>
<dbReference type="InterPro" id="IPR035920">
    <property type="entry name" value="YhbY-like_sf"/>
</dbReference>
<dbReference type="GO" id="GO:0003723">
    <property type="term" value="F:RNA binding"/>
    <property type="evidence" value="ECO:0007669"/>
    <property type="project" value="UniProtKB-UniRule"/>
</dbReference>
<proteinExistence type="predicted"/>
<dbReference type="EMBL" id="JAYWIO010000008">
    <property type="protein sequence ID" value="KAK7245435.1"/>
    <property type="molecule type" value="Genomic_DNA"/>
</dbReference>
<reference evidence="10 11" key="1">
    <citation type="submission" date="2024-01" db="EMBL/GenBank/DDBJ databases">
        <title>The genomes of 5 underutilized Papilionoideae crops provide insights into root nodulation and disease resistanc.</title>
        <authorList>
            <person name="Yuan L."/>
        </authorList>
    </citation>
    <scope>NUCLEOTIDE SEQUENCE [LARGE SCALE GENOMIC DNA]</scope>
    <source>
        <strain evidence="10">ZHUSHIDOU_FW_LH</strain>
        <tissue evidence="10">Leaf</tissue>
    </source>
</reference>
<evidence type="ECO:0000313" key="11">
    <source>
        <dbReference type="Proteomes" id="UP001372338"/>
    </source>
</evidence>
<comment type="caution">
    <text evidence="10">The sequence shown here is derived from an EMBL/GenBank/DDBJ whole genome shotgun (WGS) entry which is preliminary data.</text>
</comment>
<dbReference type="SUPFAM" id="SSF75471">
    <property type="entry name" value="YhbY-like"/>
    <property type="match status" value="2"/>
</dbReference>
<keyword evidence="5" id="KW-0508">mRNA splicing</keyword>
<dbReference type="AlphaFoldDB" id="A0AAN9E3E2"/>
<accession>A0AAN9E3E2</accession>
<dbReference type="FunFam" id="3.30.110.60:FF:000002">
    <property type="entry name" value="CRS2-associated factor 1, chloroplastic"/>
    <property type="match status" value="2"/>
</dbReference>
<dbReference type="SMART" id="SM01103">
    <property type="entry name" value="CRS1_YhbY"/>
    <property type="match status" value="2"/>
</dbReference>
<dbReference type="PROSITE" id="PS51295">
    <property type="entry name" value="CRM"/>
    <property type="match status" value="2"/>
</dbReference>
<feature type="region of interest" description="Disordered" evidence="8">
    <location>
        <begin position="92"/>
        <end position="129"/>
    </location>
</feature>
<feature type="domain" description="CRM" evidence="9">
    <location>
        <begin position="232"/>
        <end position="328"/>
    </location>
</feature>